<dbReference type="AlphaFoldDB" id="A0AAV2MXR3"/>
<gene>
    <name evidence="2" type="ORF">LPLAT_LOCUS6974</name>
</gene>
<proteinExistence type="predicted"/>
<keyword evidence="3" id="KW-1185">Reference proteome</keyword>
<sequence length="255" mass="28584">MTDNTRNLQNNISNLDQDIDSFIIDEVDIFEPLNPEEEMRVIEIFNSEETLTNCENNNIVQCLNSEKSGVYERSISCNNSEASEDGAQKIGDAPDENNPSPTAAREITVATTNYTEGSTNEVAEGIAYPISSPNIERVAKEIGDGRNDNLESPIDTSDTGITQTGKIEGVKQQKTKATVLSISSVFKETLFWPSALHEANSKETNSVRRRKEKVPAVVSSLQWKEYYKEKENKKQEVLLQKEEEKGSVKKKQEKF</sequence>
<organism evidence="2 3">
    <name type="scientific">Lasius platythorax</name>
    <dbReference type="NCBI Taxonomy" id="488582"/>
    <lineage>
        <taxon>Eukaryota</taxon>
        <taxon>Metazoa</taxon>
        <taxon>Ecdysozoa</taxon>
        <taxon>Arthropoda</taxon>
        <taxon>Hexapoda</taxon>
        <taxon>Insecta</taxon>
        <taxon>Pterygota</taxon>
        <taxon>Neoptera</taxon>
        <taxon>Endopterygota</taxon>
        <taxon>Hymenoptera</taxon>
        <taxon>Apocrita</taxon>
        <taxon>Aculeata</taxon>
        <taxon>Formicoidea</taxon>
        <taxon>Formicidae</taxon>
        <taxon>Formicinae</taxon>
        <taxon>Lasius</taxon>
        <taxon>Lasius</taxon>
    </lineage>
</organism>
<evidence type="ECO:0000313" key="2">
    <source>
        <dbReference type="EMBL" id="CAL1672304.1"/>
    </source>
</evidence>
<protein>
    <submittedName>
        <fullName evidence="2">Uncharacterized protein</fullName>
    </submittedName>
</protein>
<feature type="region of interest" description="Disordered" evidence="1">
    <location>
        <begin position="82"/>
        <end position="102"/>
    </location>
</feature>
<comment type="caution">
    <text evidence="2">The sequence shown here is derived from an EMBL/GenBank/DDBJ whole genome shotgun (WGS) entry which is preliminary data.</text>
</comment>
<reference evidence="2" key="1">
    <citation type="submission" date="2024-04" db="EMBL/GenBank/DDBJ databases">
        <authorList>
            <consortium name="Molecular Ecology Group"/>
        </authorList>
    </citation>
    <scope>NUCLEOTIDE SEQUENCE</scope>
</reference>
<dbReference type="EMBL" id="CAXIPU020000479">
    <property type="protein sequence ID" value="CAL1672304.1"/>
    <property type="molecule type" value="Genomic_DNA"/>
</dbReference>
<evidence type="ECO:0000313" key="3">
    <source>
        <dbReference type="Proteomes" id="UP001497644"/>
    </source>
</evidence>
<evidence type="ECO:0000256" key="1">
    <source>
        <dbReference type="SAM" id="MobiDB-lite"/>
    </source>
</evidence>
<dbReference type="Proteomes" id="UP001497644">
    <property type="component" value="Unassembled WGS sequence"/>
</dbReference>
<name>A0AAV2MXR3_9HYME</name>
<accession>A0AAV2MXR3</accession>